<name>A0A382PMY4_9ZZZZ</name>
<proteinExistence type="predicted"/>
<organism evidence="1">
    <name type="scientific">marine metagenome</name>
    <dbReference type="NCBI Taxonomy" id="408172"/>
    <lineage>
        <taxon>unclassified sequences</taxon>
        <taxon>metagenomes</taxon>
        <taxon>ecological metagenomes</taxon>
    </lineage>
</organism>
<dbReference type="Gene3D" id="2.60.120.200">
    <property type="match status" value="1"/>
</dbReference>
<gene>
    <name evidence="1" type="ORF">METZ01_LOCUS327051</name>
</gene>
<sequence>MATPLPSRIIRGAEAFELNRDSWQAAGLVGWWPLGSPMGQVIPDLSGYGNHAKTYKSQNLAWEGKWSAPEGRRGLDTSESVSGSQTYFAKTEFGVITPEACTVSFWHRPQVGANWQVYFHLTTYPSTGSNLYLAGETYYSRSRVEPVWVEEDGSYPSFGYGSNGYIERNGVWMLYTIVRRGSSGAWYCDIYKNGNLFETHGPTSENPPTGNDYGMWFGAYRDNSLNIPSQGHMDDFRLYNRDMGPNEIKAIYLDTKDGSYGDLARPARKLFHFSGTP</sequence>
<dbReference type="AlphaFoldDB" id="A0A382PMY4"/>
<dbReference type="EMBL" id="UINC01108241">
    <property type="protein sequence ID" value="SVC74197.1"/>
    <property type="molecule type" value="Genomic_DNA"/>
</dbReference>
<protein>
    <recommendedName>
        <fullName evidence="2">LamG-like jellyroll fold domain-containing protein</fullName>
    </recommendedName>
</protein>
<dbReference type="Pfam" id="PF13385">
    <property type="entry name" value="Laminin_G_3"/>
    <property type="match status" value="1"/>
</dbReference>
<dbReference type="InterPro" id="IPR013320">
    <property type="entry name" value="ConA-like_dom_sf"/>
</dbReference>
<evidence type="ECO:0008006" key="2">
    <source>
        <dbReference type="Google" id="ProtNLM"/>
    </source>
</evidence>
<accession>A0A382PMY4</accession>
<reference evidence="1" key="1">
    <citation type="submission" date="2018-05" db="EMBL/GenBank/DDBJ databases">
        <authorList>
            <person name="Lanie J.A."/>
            <person name="Ng W.-L."/>
            <person name="Kazmierczak K.M."/>
            <person name="Andrzejewski T.M."/>
            <person name="Davidsen T.M."/>
            <person name="Wayne K.J."/>
            <person name="Tettelin H."/>
            <person name="Glass J.I."/>
            <person name="Rusch D."/>
            <person name="Podicherti R."/>
            <person name="Tsui H.-C.T."/>
            <person name="Winkler M.E."/>
        </authorList>
    </citation>
    <scope>NUCLEOTIDE SEQUENCE</scope>
</reference>
<feature type="non-terminal residue" evidence="1">
    <location>
        <position position="277"/>
    </location>
</feature>
<evidence type="ECO:0000313" key="1">
    <source>
        <dbReference type="EMBL" id="SVC74197.1"/>
    </source>
</evidence>
<dbReference type="SUPFAM" id="SSF49899">
    <property type="entry name" value="Concanavalin A-like lectins/glucanases"/>
    <property type="match status" value="1"/>
</dbReference>